<feature type="region of interest" description="Disordered" evidence="1">
    <location>
        <begin position="1"/>
        <end position="52"/>
    </location>
</feature>
<gene>
    <name evidence="2" type="ORF">PCOR1329_LOCUS84722</name>
</gene>
<feature type="non-terminal residue" evidence="2">
    <location>
        <position position="1"/>
    </location>
</feature>
<feature type="region of interest" description="Disordered" evidence="1">
    <location>
        <begin position="64"/>
        <end position="101"/>
    </location>
</feature>
<organism evidence="2 3">
    <name type="scientific">Prorocentrum cordatum</name>
    <dbReference type="NCBI Taxonomy" id="2364126"/>
    <lineage>
        <taxon>Eukaryota</taxon>
        <taxon>Sar</taxon>
        <taxon>Alveolata</taxon>
        <taxon>Dinophyceae</taxon>
        <taxon>Prorocentrales</taxon>
        <taxon>Prorocentraceae</taxon>
        <taxon>Prorocentrum</taxon>
    </lineage>
</organism>
<accession>A0ABN9YCQ5</accession>
<sequence length="242" mass="25852">AASGFQPGAVQSPTSTAGPSADSAAHGGSTAGEQATTDGSTPGHAAGDEERAAVLAELGVDIADYPDDYDDPQSSAVIRGSSRRASKDSQSSAVIRGGSGGSRLGSRMLELSGFPHGGLAAADALTVGSVSRAADAEIWSRLHQQLASLQKNVQSLGRRLDVMQRRMLRRMVGWISRSDDTWEDHSRRVKLKLNAALNNCLLYGWSHVVRDRNSTFIWQLPSWPTLARQAAEWLPRDCSDLN</sequence>
<proteinExistence type="predicted"/>
<evidence type="ECO:0000313" key="2">
    <source>
        <dbReference type="EMBL" id="CAK0910569.1"/>
    </source>
</evidence>
<feature type="compositionally biased region" description="Polar residues" evidence="1">
    <location>
        <begin position="9"/>
        <end position="18"/>
    </location>
</feature>
<name>A0ABN9YCQ5_9DINO</name>
<comment type="caution">
    <text evidence="2">The sequence shown here is derived from an EMBL/GenBank/DDBJ whole genome shotgun (WGS) entry which is preliminary data.</text>
</comment>
<dbReference type="EMBL" id="CAUYUJ010022426">
    <property type="protein sequence ID" value="CAK0910569.1"/>
    <property type="molecule type" value="Genomic_DNA"/>
</dbReference>
<evidence type="ECO:0000256" key="1">
    <source>
        <dbReference type="SAM" id="MobiDB-lite"/>
    </source>
</evidence>
<keyword evidence="3" id="KW-1185">Reference proteome</keyword>
<dbReference type="Proteomes" id="UP001189429">
    <property type="component" value="Unassembled WGS sequence"/>
</dbReference>
<evidence type="ECO:0000313" key="3">
    <source>
        <dbReference type="Proteomes" id="UP001189429"/>
    </source>
</evidence>
<feature type="compositionally biased region" description="Polar residues" evidence="1">
    <location>
        <begin position="31"/>
        <end position="40"/>
    </location>
</feature>
<protein>
    <submittedName>
        <fullName evidence="2">Uncharacterized protein</fullName>
    </submittedName>
</protein>
<reference evidence="2" key="1">
    <citation type="submission" date="2023-10" db="EMBL/GenBank/DDBJ databases">
        <authorList>
            <person name="Chen Y."/>
            <person name="Shah S."/>
            <person name="Dougan E. K."/>
            <person name="Thang M."/>
            <person name="Chan C."/>
        </authorList>
    </citation>
    <scope>NUCLEOTIDE SEQUENCE [LARGE SCALE GENOMIC DNA]</scope>
</reference>